<reference evidence="7 8" key="1">
    <citation type="submission" date="2019-11" db="EMBL/GenBank/DDBJ databases">
        <title>Acidiferrimicrobium australis gen. nov., sp. nov., an acidophilic and obligately heterotrophic, member of the Actinobacteria that catalyses dissimilatory oxido- reduction of iron isolated from metal-rich acidic water in Chile.</title>
        <authorList>
            <person name="Gonzalez D."/>
            <person name="Huber K."/>
            <person name="Hedrich S."/>
            <person name="Rojas-Villalobos C."/>
            <person name="Quatrini R."/>
            <person name="Dinamarca M.A."/>
            <person name="Schwarz A."/>
            <person name="Canales C."/>
            <person name="Nancucheo I."/>
        </authorList>
    </citation>
    <scope>NUCLEOTIDE SEQUENCE [LARGE SCALE GENOMIC DNA]</scope>
    <source>
        <strain evidence="7 8">USS-CCA1</strain>
    </source>
</reference>
<evidence type="ECO:0000256" key="1">
    <source>
        <dbReference type="ARBA" id="ARBA00001033"/>
    </source>
</evidence>
<name>A0ABW9QSQ1_9ACTN</name>
<evidence type="ECO:0000256" key="4">
    <source>
        <dbReference type="ARBA" id="ARBA00022801"/>
    </source>
</evidence>
<evidence type="ECO:0000313" key="8">
    <source>
        <dbReference type="Proteomes" id="UP000437736"/>
    </source>
</evidence>
<dbReference type="EC" id="3.1.3.25" evidence="6"/>
<evidence type="ECO:0000256" key="2">
    <source>
        <dbReference type="ARBA" id="ARBA00001946"/>
    </source>
</evidence>
<sequence>TDMVSEVDRGAERLIADLLAERRPDDGLLGEEGADRPGTTGVRWVVDPLDGTTNYLFGVPAWSVSVAAELDGVPVVGVVVDPSRAETWAAVAGRGARCNGTVCRVAEGRSTTATALVGTGFGYDPQRRAAQAEVLRTVLPAVRDIRRFGSAALDLCWVAGGRLDAFYELGLNAWDAAAGTVICREAGGVVDTLDSGVLLAATASLAGPLRDLLGSAGA</sequence>
<dbReference type="PRINTS" id="PR01959">
    <property type="entry name" value="SBIMPHPHTASE"/>
</dbReference>
<dbReference type="PROSITE" id="PS00630">
    <property type="entry name" value="IMP_2"/>
    <property type="match status" value="1"/>
</dbReference>
<comment type="cofactor">
    <cofactor evidence="2 6">
        <name>Mg(2+)</name>
        <dbReference type="ChEBI" id="CHEBI:18420"/>
    </cofactor>
</comment>
<organism evidence="7 8">
    <name type="scientific">Acidiferrimicrobium australe</name>
    <dbReference type="NCBI Taxonomy" id="2664430"/>
    <lineage>
        <taxon>Bacteria</taxon>
        <taxon>Bacillati</taxon>
        <taxon>Actinomycetota</taxon>
        <taxon>Acidimicrobiia</taxon>
        <taxon>Acidimicrobiales</taxon>
        <taxon>Acidimicrobiaceae</taxon>
        <taxon>Acidiferrimicrobium</taxon>
    </lineage>
</organism>
<accession>A0ABW9QSQ1</accession>
<keyword evidence="3 6" id="KW-0479">Metal-binding</keyword>
<dbReference type="CDD" id="cd01639">
    <property type="entry name" value="IMPase"/>
    <property type="match status" value="1"/>
</dbReference>
<evidence type="ECO:0000256" key="6">
    <source>
        <dbReference type="RuleBase" id="RU364068"/>
    </source>
</evidence>
<dbReference type="Gene3D" id="3.40.190.80">
    <property type="match status" value="1"/>
</dbReference>
<dbReference type="InterPro" id="IPR033942">
    <property type="entry name" value="IMPase"/>
</dbReference>
<dbReference type="Gene3D" id="3.30.540.10">
    <property type="entry name" value="Fructose-1,6-Bisphosphatase, subunit A, domain 1"/>
    <property type="match status" value="1"/>
</dbReference>
<dbReference type="InterPro" id="IPR022337">
    <property type="entry name" value="Inositol_monophosphatase_SuhB"/>
</dbReference>
<dbReference type="Pfam" id="PF00459">
    <property type="entry name" value="Inositol_P"/>
    <property type="match status" value="1"/>
</dbReference>
<dbReference type="Proteomes" id="UP000437736">
    <property type="component" value="Unassembled WGS sequence"/>
</dbReference>
<dbReference type="PANTHER" id="PTHR20854">
    <property type="entry name" value="INOSITOL MONOPHOSPHATASE"/>
    <property type="match status" value="1"/>
</dbReference>
<keyword evidence="4 6" id="KW-0378">Hydrolase</keyword>
<proteinExistence type="inferred from homology"/>
<dbReference type="InterPro" id="IPR000760">
    <property type="entry name" value="Inositol_monophosphatase-like"/>
</dbReference>
<feature type="non-terminal residue" evidence="7">
    <location>
        <position position="1"/>
    </location>
</feature>
<evidence type="ECO:0000256" key="3">
    <source>
        <dbReference type="ARBA" id="ARBA00022723"/>
    </source>
</evidence>
<protein>
    <recommendedName>
        <fullName evidence="6">Inositol-1-monophosphatase</fullName>
        <ecNumber evidence="6">3.1.3.25</ecNumber>
    </recommendedName>
</protein>
<evidence type="ECO:0000256" key="5">
    <source>
        <dbReference type="ARBA" id="ARBA00022842"/>
    </source>
</evidence>
<comment type="caution">
    <text evidence="7">The sequence shown here is derived from an EMBL/GenBank/DDBJ whole genome shotgun (WGS) entry which is preliminary data.</text>
</comment>
<evidence type="ECO:0000313" key="7">
    <source>
        <dbReference type="EMBL" id="MST31403.1"/>
    </source>
</evidence>
<comment type="similarity">
    <text evidence="6">Belongs to the inositol monophosphatase superfamily.</text>
</comment>
<dbReference type="PANTHER" id="PTHR20854:SF4">
    <property type="entry name" value="INOSITOL-1-MONOPHOSPHATASE-RELATED"/>
    <property type="match status" value="1"/>
</dbReference>
<dbReference type="PRINTS" id="PR00377">
    <property type="entry name" value="IMPHPHTASES"/>
</dbReference>
<gene>
    <name evidence="7" type="ORF">GHK86_01475</name>
</gene>
<comment type="catalytic activity">
    <reaction evidence="1 6">
        <text>a myo-inositol phosphate + H2O = myo-inositol + phosphate</text>
        <dbReference type="Rhea" id="RHEA:24056"/>
        <dbReference type="ChEBI" id="CHEBI:15377"/>
        <dbReference type="ChEBI" id="CHEBI:17268"/>
        <dbReference type="ChEBI" id="CHEBI:43474"/>
        <dbReference type="ChEBI" id="CHEBI:84139"/>
        <dbReference type="EC" id="3.1.3.25"/>
    </reaction>
</comment>
<dbReference type="SUPFAM" id="SSF56655">
    <property type="entry name" value="Carbohydrate phosphatase"/>
    <property type="match status" value="1"/>
</dbReference>
<dbReference type="InterPro" id="IPR020550">
    <property type="entry name" value="Inositol_monophosphatase_CS"/>
</dbReference>
<keyword evidence="8" id="KW-1185">Reference proteome</keyword>
<dbReference type="EMBL" id="WJHE01000060">
    <property type="protein sequence ID" value="MST31403.1"/>
    <property type="molecule type" value="Genomic_DNA"/>
</dbReference>
<keyword evidence="5 6" id="KW-0460">Magnesium</keyword>